<dbReference type="Gene3D" id="1.10.10.10">
    <property type="entry name" value="Winged helix-like DNA-binding domain superfamily/Winged helix DNA-binding domain"/>
    <property type="match status" value="1"/>
</dbReference>
<name>A0ABU8NXK6_9CORY</name>
<dbReference type="InterPro" id="IPR036388">
    <property type="entry name" value="WH-like_DNA-bd_sf"/>
</dbReference>
<dbReference type="SUPFAM" id="SSF46785">
    <property type="entry name" value="Winged helix' DNA-binding domain"/>
    <property type="match status" value="1"/>
</dbReference>
<dbReference type="InterPro" id="IPR002577">
    <property type="entry name" value="HTH_HxlR"/>
</dbReference>
<dbReference type="RefSeq" id="WP_337889831.1">
    <property type="nucleotide sequence ID" value="NZ_JBAHVI010000004.1"/>
</dbReference>
<comment type="caution">
    <text evidence="2">The sequence shown here is derived from an EMBL/GenBank/DDBJ whole genome shotgun (WGS) entry which is preliminary data.</text>
</comment>
<dbReference type="InterPro" id="IPR036390">
    <property type="entry name" value="WH_DNA-bd_sf"/>
</dbReference>
<evidence type="ECO:0000313" key="2">
    <source>
        <dbReference type="EMBL" id="MEJ4099738.1"/>
    </source>
</evidence>
<dbReference type="EMBL" id="JBAHVJ010000004">
    <property type="protein sequence ID" value="MEJ4099738.1"/>
    <property type="molecule type" value="Genomic_DNA"/>
</dbReference>
<gene>
    <name evidence="2" type="ORF">V5S96_05090</name>
</gene>
<evidence type="ECO:0000259" key="1">
    <source>
        <dbReference type="Pfam" id="PF01638"/>
    </source>
</evidence>
<dbReference type="Proteomes" id="UP001359781">
    <property type="component" value="Unassembled WGS sequence"/>
</dbReference>
<accession>A0ABU8NXK6</accession>
<proteinExistence type="predicted"/>
<organism evidence="2 3">
    <name type="scientific">Corynebacterium mastitidis</name>
    <dbReference type="NCBI Taxonomy" id="161890"/>
    <lineage>
        <taxon>Bacteria</taxon>
        <taxon>Bacillati</taxon>
        <taxon>Actinomycetota</taxon>
        <taxon>Actinomycetes</taxon>
        <taxon>Mycobacteriales</taxon>
        <taxon>Corynebacteriaceae</taxon>
        <taxon>Corynebacterium</taxon>
    </lineage>
</organism>
<sequence length="48" mass="5154">MAVRRGSGRAAYTLTAKGCDLAPILLDLQEWGLKHVDGTRVPPSAHHS</sequence>
<evidence type="ECO:0000313" key="3">
    <source>
        <dbReference type="Proteomes" id="UP001359781"/>
    </source>
</evidence>
<reference evidence="2 3" key="1">
    <citation type="submission" date="2024-02" db="EMBL/GenBank/DDBJ databases">
        <title>Whole genome sequencing and characterization of Corynebacterium isolated from the ocular surface of dry eye disease sufferers.</title>
        <authorList>
            <person name="Naqvi M."/>
        </authorList>
    </citation>
    <scope>NUCLEOTIDE SEQUENCE [LARGE SCALE GENOMIC DNA]</scope>
    <source>
        <strain evidence="2 3">PCRF</strain>
    </source>
</reference>
<dbReference type="Pfam" id="PF01638">
    <property type="entry name" value="HxlR"/>
    <property type="match status" value="1"/>
</dbReference>
<protein>
    <submittedName>
        <fullName evidence="2">Winged helix-turn-helix transcriptional regulator</fullName>
    </submittedName>
</protein>
<feature type="domain" description="HTH hxlR-type" evidence="1">
    <location>
        <begin position="7"/>
        <end position="37"/>
    </location>
</feature>
<keyword evidence="3" id="KW-1185">Reference proteome</keyword>